<dbReference type="Proteomes" id="UP000185494">
    <property type="component" value="Chromosome 1"/>
</dbReference>
<geneLocation type="plasmid" evidence="1 2">
    <name>1</name>
</geneLocation>
<name>A0A1L7ANF2_9PROT</name>
<protein>
    <submittedName>
        <fullName evidence="1">Uncharacterized protein</fullName>
    </submittedName>
</protein>
<accession>A0A1L7ANF2</accession>
<evidence type="ECO:0000313" key="2">
    <source>
        <dbReference type="Proteomes" id="UP000185494"/>
    </source>
</evidence>
<dbReference type="EMBL" id="CP015585">
    <property type="protein sequence ID" value="APT60305.1"/>
    <property type="molecule type" value="Genomic_DNA"/>
</dbReference>
<reference evidence="1 2" key="1">
    <citation type="submission" date="2016-05" db="EMBL/GenBank/DDBJ databases">
        <title>Complete Genome and Methylome Analysis of Psychrotrophic Bacterial Isolates from Antarctic Lake Untersee.</title>
        <authorList>
            <person name="Fomenkov A."/>
            <person name="Akimov V.N."/>
            <person name="Vasilyeva L.V."/>
            <person name="Andersen D."/>
            <person name="Vincze T."/>
            <person name="Roberts R.J."/>
        </authorList>
    </citation>
    <scope>NUCLEOTIDE SEQUENCE [LARGE SCALE GENOMIC DNA]</scope>
    <source>
        <strain evidence="1 2">U14-5</strain>
        <plasmid evidence="2">Plasmid 1</plasmid>
    </source>
</reference>
<evidence type="ECO:0000313" key="1">
    <source>
        <dbReference type="EMBL" id="APT60305.1"/>
    </source>
</evidence>
<dbReference type="RefSeq" id="WP_075801004.1">
    <property type="nucleotide sequence ID" value="NZ_CP015585.1"/>
</dbReference>
<dbReference type="KEGG" id="rgi:RGI145_23540"/>
<keyword evidence="1" id="KW-0614">Plasmid</keyword>
<organism evidence="1 2">
    <name type="scientific">Roseomonas gilardii</name>
    <dbReference type="NCBI Taxonomy" id="257708"/>
    <lineage>
        <taxon>Bacteria</taxon>
        <taxon>Pseudomonadati</taxon>
        <taxon>Pseudomonadota</taxon>
        <taxon>Alphaproteobacteria</taxon>
        <taxon>Acetobacterales</taxon>
        <taxon>Roseomonadaceae</taxon>
        <taxon>Roseomonas</taxon>
    </lineage>
</organism>
<sequence>MSDPFHDVRAPGLEARTCGGTHDACLEMDRLSQLLCACDDGVLTEEGLHEAAALAERLGRTDELFDALMK</sequence>
<dbReference type="AlphaFoldDB" id="A0A1L7ANF2"/>
<gene>
    <name evidence="1" type="ORF">RGI145_23540</name>
</gene>
<proteinExistence type="predicted"/>